<dbReference type="OrthoDB" id="9802264at2"/>
<dbReference type="GO" id="GO:0015833">
    <property type="term" value="P:peptide transport"/>
    <property type="evidence" value="ECO:0007669"/>
    <property type="project" value="InterPro"/>
</dbReference>
<dbReference type="InterPro" id="IPR013563">
    <property type="entry name" value="Oligopep_ABC_C"/>
</dbReference>
<keyword evidence="7" id="KW-0472">Membrane</keyword>
<dbReference type="CDD" id="cd03257">
    <property type="entry name" value="ABC_NikE_OppD_transporters"/>
    <property type="match status" value="1"/>
</dbReference>
<evidence type="ECO:0000313" key="10">
    <source>
        <dbReference type="Proteomes" id="UP000198618"/>
    </source>
</evidence>
<gene>
    <name evidence="9" type="ORF">SAMN05216389_101293</name>
</gene>
<dbReference type="Pfam" id="PF00005">
    <property type="entry name" value="ABC_tran"/>
    <property type="match status" value="1"/>
</dbReference>
<evidence type="ECO:0000256" key="7">
    <source>
        <dbReference type="ARBA" id="ARBA00023136"/>
    </source>
</evidence>
<reference evidence="9 10" key="1">
    <citation type="submission" date="2016-10" db="EMBL/GenBank/DDBJ databases">
        <authorList>
            <person name="de Groot N.N."/>
        </authorList>
    </citation>
    <scope>NUCLEOTIDE SEQUENCE [LARGE SCALE GENOMIC DNA]</scope>
    <source>
        <strain evidence="9 10">IBRC-M 10780</strain>
    </source>
</reference>
<dbReference type="InterPro" id="IPR003593">
    <property type="entry name" value="AAA+_ATPase"/>
</dbReference>
<dbReference type="EMBL" id="FOHE01000001">
    <property type="protein sequence ID" value="SES66092.1"/>
    <property type="molecule type" value="Genomic_DNA"/>
</dbReference>
<dbReference type="AlphaFoldDB" id="A0A1H9YB56"/>
<evidence type="ECO:0000256" key="4">
    <source>
        <dbReference type="ARBA" id="ARBA00022475"/>
    </source>
</evidence>
<protein>
    <submittedName>
        <fullName evidence="9">Oligopeptide transport system ATP-binding protein</fullName>
    </submittedName>
</protein>
<dbReference type="GO" id="GO:0005886">
    <property type="term" value="C:plasma membrane"/>
    <property type="evidence" value="ECO:0007669"/>
    <property type="project" value="UniProtKB-SubCell"/>
</dbReference>
<dbReference type="PANTHER" id="PTHR43297">
    <property type="entry name" value="OLIGOPEPTIDE TRANSPORT ATP-BINDING PROTEIN APPD"/>
    <property type="match status" value="1"/>
</dbReference>
<dbReference type="GO" id="GO:0016887">
    <property type="term" value="F:ATP hydrolysis activity"/>
    <property type="evidence" value="ECO:0007669"/>
    <property type="project" value="InterPro"/>
</dbReference>
<dbReference type="Proteomes" id="UP000198618">
    <property type="component" value="Unassembled WGS sequence"/>
</dbReference>
<proteinExistence type="inferred from homology"/>
<evidence type="ECO:0000313" key="9">
    <source>
        <dbReference type="EMBL" id="SES66092.1"/>
    </source>
</evidence>
<dbReference type="PROSITE" id="PS00211">
    <property type="entry name" value="ABC_TRANSPORTER_1"/>
    <property type="match status" value="1"/>
</dbReference>
<evidence type="ECO:0000259" key="8">
    <source>
        <dbReference type="PROSITE" id="PS50893"/>
    </source>
</evidence>
<dbReference type="FunFam" id="3.40.50.300:FF:000016">
    <property type="entry name" value="Oligopeptide ABC transporter ATP-binding component"/>
    <property type="match status" value="1"/>
</dbReference>
<comment type="similarity">
    <text evidence="2">Belongs to the ABC transporter superfamily.</text>
</comment>
<dbReference type="STRING" id="930131.SAMN05216389_101293"/>
<dbReference type="InterPro" id="IPR003439">
    <property type="entry name" value="ABC_transporter-like_ATP-bd"/>
</dbReference>
<organism evidence="9 10">
    <name type="scientific">Oceanobacillus limi</name>
    <dbReference type="NCBI Taxonomy" id="930131"/>
    <lineage>
        <taxon>Bacteria</taxon>
        <taxon>Bacillati</taxon>
        <taxon>Bacillota</taxon>
        <taxon>Bacilli</taxon>
        <taxon>Bacillales</taxon>
        <taxon>Bacillaceae</taxon>
        <taxon>Oceanobacillus</taxon>
    </lineage>
</organism>
<dbReference type="InterPro" id="IPR017871">
    <property type="entry name" value="ABC_transporter-like_CS"/>
</dbReference>
<keyword evidence="10" id="KW-1185">Reference proteome</keyword>
<evidence type="ECO:0000256" key="5">
    <source>
        <dbReference type="ARBA" id="ARBA00022741"/>
    </source>
</evidence>
<evidence type="ECO:0000256" key="3">
    <source>
        <dbReference type="ARBA" id="ARBA00022448"/>
    </source>
</evidence>
<dbReference type="InterPro" id="IPR027417">
    <property type="entry name" value="P-loop_NTPase"/>
</dbReference>
<dbReference type="Pfam" id="PF08352">
    <property type="entry name" value="oligo_HPY"/>
    <property type="match status" value="1"/>
</dbReference>
<dbReference type="SUPFAM" id="SSF52540">
    <property type="entry name" value="P-loop containing nucleoside triphosphate hydrolases"/>
    <property type="match status" value="1"/>
</dbReference>
<dbReference type="RefSeq" id="WP_090866082.1">
    <property type="nucleotide sequence ID" value="NZ_FOHE01000001.1"/>
</dbReference>
<feature type="domain" description="ABC transporter" evidence="8">
    <location>
        <begin position="11"/>
        <end position="263"/>
    </location>
</feature>
<evidence type="ECO:0000256" key="1">
    <source>
        <dbReference type="ARBA" id="ARBA00004202"/>
    </source>
</evidence>
<keyword evidence="5" id="KW-0547">Nucleotide-binding</keyword>
<accession>A0A1H9YB56</accession>
<dbReference type="NCBIfam" id="TIGR01727">
    <property type="entry name" value="oligo_HPY"/>
    <property type="match status" value="1"/>
</dbReference>
<sequence length="336" mass="36627">MTNNEQHTPLLSVDHLVTEFSAKGNKSITVVDDVSFTVNPGEIVAIVGESGSGKSITSQSIMGLLKSGGSITNGSIHYQGSNILTLSKKERRQLRGKEMSMIFQEPMSSLNPMLRIKSQIAEALRINQPSKSKRETMDNAIDLLKQVEIPDAEAVANRFPHQLSGGMRQRVMIAIALAGDPKLLIADEPTTALDVTTQAQILALIKDLNKRNGTGVIFITHDLSVVADIADRVLVMYAGKIVESATVYDLFEHPQHPYTIGLMKAMPTLDSQVEELEPISGNAPNLANKPEGCAFYPRCPFATEACLTAVPELRTLEKGHDVRCIHPVKEGVLHEK</sequence>
<dbReference type="GO" id="GO:0005524">
    <property type="term" value="F:ATP binding"/>
    <property type="evidence" value="ECO:0007669"/>
    <property type="project" value="UniProtKB-KW"/>
</dbReference>
<evidence type="ECO:0000256" key="2">
    <source>
        <dbReference type="ARBA" id="ARBA00005417"/>
    </source>
</evidence>
<dbReference type="InterPro" id="IPR050388">
    <property type="entry name" value="ABC_Ni/Peptide_Import"/>
</dbReference>
<keyword evidence="6 9" id="KW-0067">ATP-binding</keyword>
<comment type="subcellular location">
    <subcellularLocation>
        <location evidence="1">Cell membrane</location>
        <topology evidence="1">Peripheral membrane protein</topology>
    </subcellularLocation>
</comment>
<keyword evidence="4" id="KW-1003">Cell membrane</keyword>
<evidence type="ECO:0000256" key="6">
    <source>
        <dbReference type="ARBA" id="ARBA00022840"/>
    </source>
</evidence>
<keyword evidence="3" id="KW-0813">Transport</keyword>
<dbReference type="PROSITE" id="PS50893">
    <property type="entry name" value="ABC_TRANSPORTER_2"/>
    <property type="match status" value="1"/>
</dbReference>
<dbReference type="PANTHER" id="PTHR43297:SF2">
    <property type="entry name" value="DIPEPTIDE TRANSPORT ATP-BINDING PROTEIN DPPD"/>
    <property type="match status" value="1"/>
</dbReference>
<dbReference type="Gene3D" id="3.40.50.300">
    <property type="entry name" value="P-loop containing nucleotide triphosphate hydrolases"/>
    <property type="match status" value="1"/>
</dbReference>
<name>A0A1H9YB56_9BACI</name>
<dbReference type="SMART" id="SM00382">
    <property type="entry name" value="AAA"/>
    <property type="match status" value="1"/>
</dbReference>